<feature type="domain" description="IstB-like ATP-binding" evidence="1">
    <location>
        <begin position="159"/>
        <end position="309"/>
    </location>
</feature>
<dbReference type="STRING" id="1471761.B0W44_03005"/>
<dbReference type="RefSeq" id="WP_077718709.1">
    <property type="nucleotide sequence ID" value="NZ_CP019699.1"/>
</dbReference>
<protein>
    <recommendedName>
        <fullName evidence="5">Primosomal protein DnaI</fullName>
    </recommendedName>
</protein>
<sequence>MDAFRQTIKSVLQEVSKQAVVDPEKRVEQLLAKPRMRRFQREHPELEKGAYLRSLNRLDQYIREWDHCDRCPGLENCPNLVRGHRPFLVPYAGYIDLRLSPCPLQRQMEEKKRRTNKIRSHYIPNDVLNVTFEKLELDATREEAIFAAMAFAAEYRPGEKRKGLYLYGDFGVGKSCIAGAMAQELAMRDISVYMVYVPEFFRELKESIQEGSSHQKVEELKRVSVLILDDIGAEGVSPWLRDEVLGSILQYRVSHNLPTVYTSNFTYDELEEHLAYSQKNGFEAVKAGRIMERIRHETEAYHVGGPNRRTAER</sequence>
<dbReference type="KEGG" id="ntr:B0W44_03005"/>
<dbReference type="EMBL" id="CP019699">
    <property type="protein sequence ID" value="AQS54893.1"/>
    <property type="molecule type" value="Genomic_DNA"/>
</dbReference>
<dbReference type="GO" id="GO:0005524">
    <property type="term" value="F:ATP binding"/>
    <property type="evidence" value="ECO:0007669"/>
    <property type="project" value="InterPro"/>
</dbReference>
<dbReference type="PANTHER" id="PTHR30050:SF8">
    <property type="entry name" value="PRIMOSOMAL PROTEIN DNAI"/>
    <property type="match status" value="1"/>
</dbReference>
<dbReference type="Gene3D" id="3.40.50.300">
    <property type="entry name" value="P-loop containing nucleotide triphosphate hydrolases"/>
    <property type="match status" value="1"/>
</dbReference>
<dbReference type="NCBIfam" id="NF006505">
    <property type="entry name" value="PRK08939.1"/>
    <property type="match status" value="1"/>
</dbReference>
<dbReference type="CDD" id="cd00009">
    <property type="entry name" value="AAA"/>
    <property type="match status" value="1"/>
</dbReference>
<dbReference type="InterPro" id="IPR009928">
    <property type="entry name" value="DnaI_N"/>
</dbReference>
<dbReference type="GO" id="GO:0006260">
    <property type="term" value="P:DNA replication"/>
    <property type="evidence" value="ECO:0007669"/>
    <property type="project" value="TreeGrafter"/>
</dbReference>
<dbReference type="InterPro" id="IPR002611">
    <property type="entry name" value="IstB_ATP-bd"/>
</dbReference>
<feature type="domain" description="Primosomal DnaI N-terminal" evidence="2">
    <location>
        <begin position="1"/>
        <end position="97"/>
    </location>
</feature>
<dbReference type="Pfam" id="PF01695">
    <property type="entry name" value="IstB_IS21"/>
    <property type="match status" value="1"/>
</dbReference>
<dbReference type="SUPFAM" id="SSF52540">
    <property type="entry name" value="P-loop containing nucleoside triphosphate hydrolases"/>
    <property type="match status" value="1"/>
</dbReference>
<accession>A0A1U9K4E2</accession>
<dbReference type="AlphaFoldDB" id="A0A1U9K4E2"/>
<dbReference type="PANTHER" id="PTHR30050">
    <property type="entry name" value="CHROMOSOMAL REPLICATION INITIATOR PROTEIN DNAA"/>
    <property type="match status" value="1"/>
</dbReference>
<keyword evidence="4" id="KW-1185">Reference proteome</keyword>
<evidence type="ECO:0000313" key="3">
    <source>
        <dbReference type="EMBL" id="AQS54893.1"/>
    </source>
</evidence>
<organism evidence="3 4">
    <name type="scientific">Novibacillus thermophilus</name>
    <dbReference type="NCBI Taxonomy" id="1471761"/>
    <lineage>
        <taxon>Bacteria</taxon>
        <taxon>Bacillati</taxon>
        <taxon>Bacillota</taxon>
        <taxon>Bacilli</taxon>
        <taxon>Bacillales</taxon>
        <taxon>Thermoactinomycetaceae</taxon>
        <taxon>Novibacillus</taxon>
    </lineage>
</organism>
<dbReference type="InterPro" id="IPR027417">
    <property type="entry name" value="P-loop_NTPase"/>
</dbReference>
<evidence type="ECO:0000259" key="1">
    <source>
        <dbReference type="Pfam" id="PF01695"/>
    </source>
</evidence>
<dbReference type="OrthoDB" id="61127at2"/>
<evidence type="ECO:0000313" key="4">
    <source>
        <dbReference type="Proteomes" id="UP000188603"/>
    </source>
</evidence>
<gene>
    <name evidence="3" type="ORF">B0W44_03005</name>
</gene>
<proteinExistence type="predicted"/>
<dbReference type="Proteomes" id="UP000188603">
    <property type="component" value="Chromosome"/>
</dbReference>
<name>A0A1U9K4E2_9BACL</name>
<evidence type="ECO:0000259" key="2">
    <source>
        <dbReference type="Pfam" id="PF07319"/>
    </source>
</evidence>
<evidence type="ECO:0008006" key="5">
    <source>
        <dbReference type="Google" id="ProtNLM"/>
    </source>
</evidence>
<dbReference type="Pfam" id="PF07319">
    <property type="entry name" value="DnaI_N"/>
    <property type="match status" value="1"/>
</dbReference>
<reference evidence="3 4" key="1">
    <citation type="journal article" date="2015" name="Int. J. Syst. Evol. Microbiol.">
        <title>Novibacillus thermophilus gen. nov., sp. nov., a Gram-staining-negative and moderately thermophilic member of the family Thermoactinomycetaceae.</title>
        <authorList>
            <person name="Yang G."/>
            <person name="Chen J."/>
            <person name="Zhou S."/>
        </authorList>
    </citation>
    <scope>NUCLEOTIDE SEQUENCE [LARGE SCALE GENOMIC DNA]</scope>
    <source>
        <strain evidence="3 4">SG-1</strain>
    </source>
</reference>